<keyword evidence="5" id="KW-1185">Reference proteome</keyword>
<dbReference type="SUPFAM" id="SSF53448">
    <property type="entry name" value="Nucleotide-diphospho-sugar transferases"/>
    <property type="match status" value="1"/>
</dbReference>
<dbReference type="RefSeq" id="WP_057907061.1">
    <property type="nucleotide sequence ID" value="NZ_AYYZ01000029.1"/>
</dbReference>
<dbReference type="PANTHER" id="PTHR13778">
    <property type="entry name" value="GLYCOSYLTRANSFERASE 8 DOMAIN-CONTAINING PROTEIN"/>
    <property type="match status" value="1"/>
</dbReference>
<dbReference type="Proteomes" id="UP000051291">
    <property type="component" value="Unassembled WGS sequence"/>
</dbReference>
<dbReference type="CDD" id="cd04194">
    <property type="entry name" value="GT8_A4GalT_like"/>
    <property type="match status" value="1"/>
</dbReference>
<dbReference type="GO" id="GO:0016757">
    <property type="term" value="F:glycosyltransferase activity"/>
    <property type="evidence" value="ECO:0007669"/>
    <property type="project" value="UniProtKB-KW"/>
</dbReference>
<keyword evidence="1" id="KW-0328">Glycosyltransferase</keyword>
<dbReference type="InterPro" id="IPR029044">
    <property type="entry name" value="Nucleotide-diphossugar_trans"/>
</dbReference>
<dbReference type="InterPro" id="IPR002495">
    <property type="entry name" value="Glyco_trans_8"/>
</dbReference>
<sequence>MQKVIPIFYGIDDYYAPLLSVSLGSMIKNASKDYHYQIVILYQKLSNENQKKIKALENDNFSISFEAIDQNFKERFGNDNNSLRCDYFTLTIYYRLFIADMFPQYDKGIYLDADTVVPGDISKLYQIDLKDNLVAGCSDTFVESDPVLINYAEKCSGVPVETYINSGVLLMNLKKFRDLKFTKHFLNILNTYHPKTVAPDQDYLNAIANNHVLKISQNWNAMPAKKEENPQIIHYNLYLKPWHYEDVLYGNVFWDYAKDSNYYDELVNIQKNYSDEEKQSDQKKMDTLMEQVQEIPAKELTLYKLNQEGKKIRI</sequence>
<evidence type="ECO:0000256" key="3">
    <source>
        <dbReference type="ARBA" id="ARBA00022723"/>
    </source>
</evidence>
<accession>A0A0R1ZB71</accession>
<name>A0A0R1ZB71_9LACO</name>
<keyword evidence="2 4" id="KW-0808">Transferase</keyword>
<dbReference type="PATRIC" id="fig|1423820.4.peg.1268"/>
<evidence type="ECO:0000313" key="4">
    <source>
        <dbReference type="EMBL" id="KRM52045.1"/>
    </source>
</evidence>
<gene>
    <name evidence="4" type="ORF">FC64_GL001242</name>
</gene>
<dbReference type="STRING" id="1423820.FC64_GL001242"/>
<dbReference type="Gene3D" id="3.90.550.10">
    <property type="entry name" value="Spore Coat Polysaccharide Biosynthesis Protein SpsA, Chain A"/>
    <property type="match status" value="1"/>
</dbReference>
<dbReference type="Pfam" id="PF01501">
    <property type="entry name" value="Glyco_transf_8"/>
    <property type="match status" value="1"/>
</dbReference>
<dbReference type="GO" id="GO:0046872">
    <property type="term" value="F:metal ion binding"/>
    <property type="evidence" value="ECO:0007669"/>
    <property type="project" value="UniProtKB-KW"/>
</dbReference>
<evidence type="ECO:0000256" key="1">
    <source>
        <dbReference type="ARBA" id="ARBA00022676"/>
    </source>
</evidence>
<dbReference type="InterPro" id="IPR050748">
    <property type="entry name" value="Glycosyltrans_8_dom-fam"/>
</dbReference>
<evidence type="ECO:0000313" key="5">
    <source>
        <dbReference type="Proteomes" id="UP000051291"/>
    </source>
</evidence>
<comment type="caution">
    <text evidence="4">The sequence shown here is derived from an EMBL/GenBank/DDBJ whole genome shotgun (WGS) entry which is preliminary data.</text>
</comment>
<organism evidence="4 5">
    <name type="scientific">Ligilactobacillus araffinosus DSM 20653</name>
    <dbReference type="NCBI Taxonomy" id="1423820"/>
    <lineage>
        <taxon>Bacteria</taxon>
        <taxon>Bacillati</taxon>
        <taxon>Bacillota</taxon>
        <taxon>Bacilli</taxon>
        <taxon>Lactobacillales</taxon>
        <taxon>Lactobacillaceae</taxon>
        <taxon>Ligilactobacillus</taxon>
    </lineage>
</organism>
<dbReference type="PANTHER" id="PTHR13778:SF47">
    <property type="entry name" value="LIPOPOLYSACCHARIDE 1,3-GALACTOSYLTRANSFERASE"/>
    <property type="match status" value="1"/>
</dbReference>
<keyword evidence="3" id="KW-0479">Metal-binding</keyword>
<dbReference type="AlphaFoldDB" id="A0A0R1ZB71"/>
<protein>
    <submittedName>
        <fullName evidence="4">Glycosyl transferase family protein</fullName>
    </submittedName>
</protein>
<reference evidence="4 5" key="1">
    <citation type="journal article" date="2015" name="Genome Announc.">
        <title>Expanding the biotechnology potential of lactobacilli through comparative genomics of 213 strains and associated genera.</title>
        <authorList>
            <person name="Sun Z."/>
            <person name="Harris H.M."/>
            <person name="McCann A."/>
            <person name="Guo C."/>
            <person name="Argimon S."/>
            <person name="Zhang W."/>
            <person name="Yang X."/>
            <person name="Jeffery I.B."/>
            <person name="Cooney J.C."/>
            <person name="Kagawa T.F."/>
            <person name="Liu W."/>
            <person name="Song Y."/>
            <person name="Salvetti E."/>
            <person name="Wrobel A."/>
            <person name="Rasinkangas P."/>
            <person name="Parkhill J."/>
            <person name="Rea M.C."/>
            <person name="O'Sullivan O."/>
            <person name="Ritari J."/>
            <person name="Douillard F.P."/>
            <person name="Paul Ross R."/>
            <person name="Yang R."/>
            <person name="Briner A.E."/>
            <person name="Felis G.E."/>
            <person name="de Vos W.M."/>
            <person name="Barrangou R."/>
            <person name="Klaenhammer T.R."/>
            <person name="Caufield P.W."/>
            <person name="Cui Y."/>
            <person name="Zhang H."/>
            <person name="O'Toole P.W."/>
        </authorList>
    </citation>
    <scope>NUCLEOTIDE SEQUENCE [LARGE SCALE GENOMIC DNA]</scope>
    <source>
        <strain evidence="4 5">DSM 20653</strain>
    </source>
</reference>
<proteinExistence type="predicted"/>
<evidence type="ECO:0000256" key="2">
    <source>
        <dbReference type="ARBA" id="ARBA00022679"/>
    </source>
</evidence>
<dbReference type="EMBL" id="AYYZ01000029">
    <property type="protein sequence ID" value="KRM52045.1"/>
    <property type="molecule type" value="Genomic_DNA"/>
</dbReference>